<dbReference type="AlphaFoldDB" id="A0A844QEN8"/>
<gene>
    <name evidence="2" type="ORF">GN330_04415</name>
</gene>
<sequence length="206" mass="22404">MRRAASIVMLVTALSAPSGVQAGEEWSTRFATTFQESCVPQRLSYEGTLARAGEVGWEVFTPVEQSEFGTLMAKSEAALEEAKADMPGMSFRAQTFARDVEGRVLHLVVSLTVSEYLDAIGCYLYDFEATEPVAAAAVSDILGIKPAQSHSDEIVVSHLWGPPPSMPRTLDTYLTFIPPGSPYAEQAGFDGQMLKFSSSQPREDEQ</sequence>
<organism evidence="2 3">
    <name type="scientific">Nitratireductor arenosus</name>
    <dbReference type="NCBI Taxonomy" id="2682096"/>
    <lineage>
        <taxon>Bacteria</taxon>
        <taxon>Pseudomonadati</taxon>
        <taxon>Pseudomonadota</taxon>
        <taxon>Alphaproteobacteria</taxon>
        <taxon>Hyphomicrobiales</taxon>
        <taxon>Phyllobacteriaceae</taxon>
        <taxon>Nitratireductor</taxon>
    </lineage>
</organism>
<feature type="signal peptide" evidence="1">
    <location>
        <begin position="1"/>
        <end position="22"/>
    </location>
</feature>
<proteinExistence type="predicted"/>
<name>A0A844QEN8_9HYPH</name>
<evidence type="ECO:0000313" key="3">
    <source>
        <dbReference type="Proteomes" id="UP000463224"/>
    </source>
</evidence>
<accession>A0A844QEN8</accession>
<reference evidence="2 3" key="1">
    <citation type="submission" date="2019-12" db="EMBL/GenBank/DDBJ databases">
        <title>Nitratireductor arenosus sp. nov., Isolated from sea sand, Jeju island, South Korea.</title>
        <authorList>
            <person name="Kim W."/>
        </authorList>
    </citation>
    <scope>NUCLEOTIDE SEQUENCE [LARGE SCALE GENOMIC DNA]</scope>
    <source>
        <strain evidence="2 3">CAU 1489</strain>
    </source>
</reference>
<evidence type="ECO:0000256" key="1">
    <source>
        <dbReference type="SAM" id="SignalP"/>
    </source>
</evidence>
<dbReference type="EMBL" id="WPHG01000001">
    <property type="protein sequence ID" value="MVA96490.1"/>
    <property type="molecule type" value="Genomic_DNA"/>
</dbReference>
<feature type="chain" id="PRO_5032360241" evidence="1">
    <location>
        <begin position="23"/>
        <end position="206"/>
    </location>
</feature>
<keyword evidence="3" id="KW-1185">Reference proteome</keyword>
<keyword evidence="1" id="KW-0732">Signal</keyword>
<protein>
    <submittedName>
        <fullName evidence="2">Uncharacterized protein</fullName>
    </submittedName>
</protein>
<evidence type="ECO:0000313" key="2">
    <source>
        <dbReference type="EMBL" id="MVA96490.1"/>
    </source>
</evidence>
<comment type="caution">
    <text evidence="2">The sequence shown here is derived from an EMBL/GenBank/DDBJ whole genome shotgun (WGS) entry which is preliminary data.</text>
</comment>
<dbReference type="RefSeq" id="WP_156711426.1">
    <property type="nucleotide sequence ID" value="NZ_WPHG01000001.1"/>
</dbReference>
<dbReference type="Proteomes" id="UP000463224">
    <property type="component" value="Unassembled WGS sequence"/>
</dbReference>